<reference evidence="14" key="1">
    <citation type="journal article" date="2024" name="Gigascience">
        <title>Chromosome-level genome of the poultry shaft louse Menopon gallinae provides insight into the host-switching and adaptive evolution of parasitic lice.</title>
        <authorList>
            <person name="Xu Y."/>
            <person name="Ma L."/>
            <person name="Liu S."/>
            <person name="Liang Y."/>
            <person name="Liu Q."/>
            <person name="He Z."/>
            <person name="Tian L."/>
            <person name="Duan Y."/>
            <person name="Cai W."/>
            <person name="Li H."/>
            <person name="Song F."/>
        </authorList>
    </citation>
    <scope>NUCLEOTIDE SEQUENCE</scope>
    <source>
        <strain evidence="14">Cailab_2023a</strain>
    </source>
</reference>
<proteinExistence type="inferred from homology"/>
<dbReference type="InterPro" id="IPR020846">
    <property type="entry name" value="MFS_dom"/>
</dbReference>
<feature type="transmembrane region" description="Helical" evidence="12">
    <location>
        <begin position="160"/>
        <end position="184"/>
    </location>
</feature>
<keyword evidence="4 12" id="KW-0812">Transmembrane</keyword>
<dbReference type="Gene3D" id="1.20.1250.20">
    <property type="entry name" value="MFS general substrate transporter like domains"/>
    <property type="match status" value="2"/>
</dbReference>
<dbReference type="AlphaFoldDB" id="A0AAW2HSH8"/>
<evidence type="ECO:0000256" key="12">
    <source>
        <dbReference type="SAM" id="Phobius"/>
    </source>
</evidence>
<gene>
    <name evidence="14" type="ORF">PYX00_005477</name>
</gene>
<keyword evidence="7" id="KW-0915">Sodium</keyword>
<keyword evidence="3" id="KW-0813">Transport</keyword>
<dbReference type="Pfam" id="PF07690">
    <property type="entry name" value="MFS_1"/>
    <property type="match status" value="1"/>
</dbReference>
<evidence type="ECO:0000256" key="1">
    <source>
        <dbReference type="ARBA" id="ARBA00004141"/>
    </source>
</evidence>
<sequence length="476" mass="52240">MMTLDESSDNTENRGPCLGVRHLIIFLLFLCATVGYAMRANLSIAIVNMTDKNCSDSEQCQRFDWDEQLKTVILSSFFWGYVVLQVPSSLLAQRFGIKWLLLLGTGISSLGTVLTPIAATTLGWGGVCAMRMIEGFAQGTLYPSIHAALAVWAPPEERGLLASFAFSGSQIGTIVTFVVSGYLAASSVGWPLIFYVFGGLGFAWCLLWFFVAANNPAEHSFISEKEKNYIERSVSKIEMKATFRTPWGEIAKSVPMWAILIAHCAQNWGFWILLTGIPTYMSKVLGQNIQANGLLSSLPYLAMAILSYVFGWIQDFTIKKKMTSLATSRKIFNSIAFWGGAAALLYLSFVTKEQKTLAVVLLVVTVGVNAGVYIGFQVNHIDLSPNFAGTMMGITNCVSNIFSIIGPLVVGFIGTGNDSSEQWKMVFWITSAVYFLGNLIFIFLGKAERQPWDDPNYKKNKSADNVNVTSNTVTGA</sequence>
<keyword evidence="6 12" id="KW-1133">Transmembrane helix</keyword>
<dbReference type="PANTHER" id="PTHR11662">
    <property type="entry name" value="SOLUTE CARRIER FAMILY 17"/>
    <property type="match status" value="1"/>
</dbReference>
<dbReference type="InterPro" id="IPR050382">
    <property type="entry name" value="MFS_Na/Anion_cotransporter"/>
</dbReference>
<dbReference type="EMBL" id="JARGDH010000003">
    <property type="protein sequence ID" value="KAL0272548.1"/>
    <property type="molecule type" value="Genomic_DNA"/>
</dbReference>
<evidence type="ECO:0000256" key="10">
    <source>
        <dbReference type="ARBA" id="ARBA00054632"/>
    </source>
</evidence>
<name>A0AAW2HSH8_9NEOP</name>
<evidence type="ECO:0000256" key="9">
    <source>
        <dbReference type="ARBA" id="ARBA00023201"/>
    </source>
</evidence>
<evidence type="ECO:0000256" key="3">
    <source>
        <dbReference type="ARBA" id="ARBA00022448"/>
    </source>
</evidence>
<comment type="similarity">
    <text evidence="2">Belongs to the major facilitator superfamily. Sodium/anion cotransporter family.</text>
</comment>
<evidence type="ECO:0000256" key="2">
    <source>
        <dbReference type="ARBA" id="ARBA00008586"/>
    </source>
</evidence>
<comment type="subcellular location">
    <subcellularLocation>
        <location evidence="1">Membrane</location>
        <topology evidence="1">Multi-pass membrane protein</topology>
    </subcellularLocation>
</comment>
<keyword evidence="9" id="KW-0406">Ion transport</keyword>
<feature type="transmembrane region" description="Helical" evidence="12">
    <location>
        <begin position="289"/>
        <end position="310"/>
    </location>
</feature>
<feature type="transmembrane region" description="Helical" evidence="12">
    <location>
        <begin position="331"/>
        <end position="350"/>
    </location>
</feature>
<dbReference type="GO" id="GO:0015293">
    <property type="term" value="F:symporter activity"/>
    <property type="evidence" value="ECO:0007669"/>
    <property type="project" value="UniProtKB-KW"/>
</dbReference>
<evidence type="ECO:0000256" key="5">
    <source>
        <dbReference type="ARBA" id="ARBA00022847"/>
    </source>
</evidence>
<evidence type="ECO:0000256" key="8">
    <source>
        <dbReference type="ARBA" id="ARBA00023136"/>
    </source>
</evidence>
<evidence type="ECO:0000259" key="13">
    <source>
        <dbReference type="PROSITE" id="PS50850"/>
    </source>
</evidence>
<feature type="transmembrane region" description="Helical" evidence="12">
    <location>
        <begin position="425"/>
        <end position="444"/>
    </location>
</feature>
<evidence type="ECO:0000256" key="7">
    <source>
        <dbReference type="ARBA" id="ARBA00023053"/>
    </source>
</evidence>
<keyword evidence="9" id="KW-0739">Sodium transport</keyword>
<protein>
    <recommendedName>
        <fullName evidence="11">Putative inorganic phosphate cotransporter</fullName>
    </recommendedName>
</protein>
<organism evidence="14">
    <name type="scientific">Menopon gallinae</name>
    <name type="common">poultry shaft louse</name>
    <dbReference type="NCBI Taxonomy" id="328185"/>
    <lineage>
        <taxon>Eukaryota</taxon>
        <taxon>Metazoa</taxon>
        <taxon>Ecdysozoa</taxon>
        <taxon>Arthropoda</taxon>
        <taxon>Hexapoda</taxon>
        <taxon>Insecta</taxon>
        <taxon>Pterygota</taxon>
        <taxon>Neoptera</taxon>
        <taxon>Paraneoptera</taxon>
        <taxon>Psocodea</taxon>
        <taxon>Troctomorpha</taxon>
        <taxon>Phthiraptera</taxon>
        <taxon>Amblycera</taxon>
        <taxon>Menoponidae</taxon>
        <taxon>Menopon</taxon>
    </lineage>
</organism>
<dbReference type="GO" id="GO:0016020">
    <property type="term" value="C:membrane"/>
    <property type="evidence" value="ECO:0007669"/>
    <property type="project" value="UniProtKB-SubCell"/>
</dbReference>
<evidence type="ECO:0000313" key="14">
    <source>
        <dbReference type="EMBL" id="KAL0272548.1"/>
    </source>
</evidence>
<dbReference type="GO" id="GO:0006814">
    <property type="term" value="P:sodium ion transport"/>
    <property type="evidence" value="ECO:0007669"/>
    <property type="project" value="UniProtKB-KW"/>
</dbReference>
<dbReference type="InterPro" id="IPR011701">
    <property type="entry name" value="MFS"/>
</dbReference>
<keyword evidence="5" id="KW-0769">Symport</keyword>
<comment type="caution">
    <text evidence="14">The sequence shown here is derived from an EMBL/GenBank/DDBJ whole genome shotgun (WGS) entry which is preliminary data.</text>
</comment>
<dbReference type="PANTHER" id="PTHR11662:SF280">
    <property type="entry name" value="FI21844P1-RELATED"/>
    <property type="match status" value="1"/>
</dbReference>
<dbReference type="PROSITE" id="PS50850">
    <property type="entry name" value="MFS"/>
    <property type="match status" value="1"/>
</dbReference>
<dbReference type="GO" id="GO:0006820">
    <property type="term" value="P:monoatomic anion transport"/>
    <property type="evidence" value="ECO:0007669"/>
    <property type="project" value="TreeGrafter"/>
</dbReference>
<dbReference type="FunFam" id="1.20.1250.20:FF:000003">
    <property type="entry name" value="Solute carrier family 17 member 3"/>
    <property type="match status" value="1"/>
</dbReference>
<accession>A0AAW2HSH8</accession>
<feature type="transmembrane region" description="Helical" evidence="12">
    <location>
        <begin position="190"/>
        <end position="211"/>
    </location>
</feature>
<feature type="transmembrane region" description="Helical" evidence="12">
    <location>
        <begin position="254"/>
        <end position="277"/>
    </location>
</feature>
<evidence type="ECO:0000256" key="4">
    <source>
        <dbReference type="ARBA" id="ARBA00022692"/>
    </source>
</evidence>
<dbReference type="SUPFAM" id="SSF103473">
    <property type="entry name" value="MFS general substrate transporter"/>
    <property type="match status" value="1"/>
</dbReference>
<feature type="transmembrane region" description="Helical" evidence="12">
    <location>
        <begin position="388"/>
        <end position="413"/>
    </location>
</feature>
<keyword evidence="8 12" id="KW-0472">Membrane</keyword>
<evidence type="ECO:0000256" key="6">
    <source>
        <dbReference type="ARBA" id="ARBA00022989"/>
    </source>
</evidence>
<evidence type="ECO:0000256" key="11">
    <source>
        <dbReference type="ARBA" id="ARBA00068450"/>
    </source>
</evidence>
<comment type="function">
    <text evidence="10">May be an inorganic phosphate cotransporter.</text>
</comment>
<dbReference type="FunFam" id="1.20.1250.20:FF:000144">
    <property type="entry name" value="Picot, isoform B"/>
    <property type="match status" value="1"/>
</dbReference>
<feature type="domain" description="Major facilitator superfamily (MFS) profile" evidence="13">
    <location>
        <begin position="23"/>
        <end position="449"/>
    </location>
</feature>
<dbReference type="InterPro" id="IPR036259">
    <property type="entry name" value="MFS_trans_sf"/>
</dbReference>
<dbReference type="CDD" id="cd17318">
    <property type="entry name" value="MFS_SLC17"/>
    <property type="match status" value="1"/>
</dbReference>
<feature type="transmembrane region" description="Helical" evidence="12">
    <location>
        <begin position="99"/>
        <end position="124"/>
    </location>
</feature>
<feature type="transmembrane region" description="Helical" evidence="12">
    <location>
        <begin position="356"/>
        <end position="376"/>
    </location>
</feature>
<feature type="transmembrane region" description="Helical" evidence="12">
    <location>
        <begin position="20"/>
        <end position="38"/>
    </location>
</feature>